<dbReference type="Gene3D" id="3.10.520.10">
    <property type="entry name" value="ApbE-like domains"/>
    <property type="match status" value="1"/>
</dbReference>
<evidence type="ECO:0000256" key="7">
    <source>
        <dbReference type="ARBA" id="ARBA00022827"/>
    </source>
</evidence>
<keyword evidence="7" id="KW-0274">FAD</keyword>
<keyword evidence="5" id="KW-0808">Transferase</keyword>
<comment type="catalytic activity">
    <reaction evidence="10">
        <text>L-threonyl-[protein] + FAD = FMN-L-threonyl-[protein] + AMP + H(+)</text>
        <dbReference type="Rhea" id="RHEA:36847"/>
        <dbReference type="Rhea" id="RHEA-COMP:11060"/>
        <dbReference type="Rhea" id="RHEA-COMP:11061"/>
        <dbReference type="ChEBI" id="CHEBI:15378"/>
        <dbReference type="ChEBI" id="CHEBI:30013"/>
        <dbReference type="ChEBI" id="CHEBI:57692"/>
        <dbReference type="ChEBI" id="CHEBI:74257"/>
        <dbReference type="ChEBI" id="CHEBI:456215"/>
        <dbReference type="EC" id="2.7.1.180"/>
    </reaction>
</comment>
<dbReference type="SUPFAM" id="SSF143631">
    <property type="entry name" value="ApbE-like"/>
    <property type="match status" value="1"/>
</dbReference>
<dbReference type="PANTHER" id="PTHR30040">
    <property type="entry name" value="THIAMINE BIOSYNTHESIS LIPOPROTEIN APBE"/>
    <property type="match status" value="1"/>
</dbReference>
<reference evidence="11" key="2">
    <citation type="submission" date="2020-09" db="EMBL/GenBank/DDBJ databases">
        <authorList>
            <person name="Sun Q."/>
            <person name="Zhou Y."/>
        </authorList>
    </citation>
    <scope>NUCLEOTIDE SEQUENCE</scope>
    <source>
        <strain evidence="11">CGMCC 1.8984</strain>
    </source>
</reference>
<gene>
    <name evidence="11" type="ORF">GCM10011372_23960</name>
</gene>
<keyword evidence="6" id="KW-0479">Metal-binding</keyword>
<dbReference type="PANTHER" id="PTHR30040:SF2">
    <property type="entry name" value="FAD:PROTEIN FMN TRANSFERASE"/>
    <property type="match status" value="1"/>
</dbReference>
<accession>A0A917PMJ5</accession>
<reference evidence="11" key="1">
    <citation type="journal article" date="2014" name="Int. J. Syst. Evol. Microbiol.">
        <title>Complete genome sequence of Corynebacterium casei LMG S-19264T (=DSM 44701T), isolated from a smear-ripened cheese.</title>
        <authorList>
            <consortium name="US DOE Joint Genome Institute (JGI-PGF)"/>
            <person name="Walter F."/>
            <person name="Albersmeier A."/>
            <person name="Kalinowski J."/>
            <person name="Ruckert C."/>
        </authorList>
    </citation>
    <scope>NUCLEOTIDE SEQUENCE</scope>
    <source>
        <strain evidence="11">CGMCC 1.8984</strain>
    </source>
</reference>
<comment type="cofactor">
    <cofactor evidence="1">
        <name>Mg(2+)</name>
        <dbReference type="ChEBI" id="CHEBI:18420"/>
    </cofactor>
</comment>
<protein>
    <recommendedName>
        <fullName evidence="3">FAD:protein FMN transferase</fullName>
        <ecNumber evidence="2">2.7.1.180</ecNumber>
    </recommendedName>
    <alternativeName>
        <fullName evidence="9">Flavin transferase</fullName>
    </alternativeName>
</protein>
<keyword evidence="4" id="KW-0285">Flavoprotein</keyword>
<evidence type="ECO:0000256" key="2">
    <source>
        <dbReference type="ARBA" id="ARBA00011955"/>
    </source>
</evidence>
<keyword evidence="8" id="KW-0460">Magnesium</keyword>
<dbReference type="InterPro" id="IPR003374">
    <property type="entry name" value="ApbE-like_sf"/>
</dbReference>
<comment type="caution">
    <text evidence="11">The sequence shown here is derived from an EMBL/GenBank/DDBJ whole genome shotgun (WGS) entry which is preliminary data.</text>
</comment>
<dbReference type="Proteomes" id="UP000636956">
    <property type="component" value="Unassembled WGS sequence"/>
</dbReference>
<dbReference type="InterPro" id="IPR024932">
    <property type="entry name" value="ApbE"/>
</dbReference>
<evidence type="ECO:0000256" key="6">
    <source>
        <dbReference type="ARBA" id="ARBA00022723"/>
    </source>
</evidence>
<organism evidence="11 12">
    <name type="scientific">Agromyces bauzanensis</name>
    <dbReference type="NCBI Taxonomy" id="1308924"/>
    <lineage>
        <taxon>Bacteria</taxon>
        <taxon>Bacillati</taxon>
        <taxon>Actinomycetota</taxon>
        <taxon>Actinomycetes</taxon>
        <taxon>Micrococcales</taxon>
        <taxon>Microbacteriaceae</taxon>
        <taxon>Agromyces</taxon>
    </lineage>
</organism>
<proteinExistence type="predicted"/>
<keyword evidence="12" id="KW-1185">Reference proteome</keyword>
<evidence type="ECO:0000256" key="3">
    <source>
        <dbReference type="ARBA" id="ARBA00016337"/>
    </source>
</evidence>
<dbReference type="AlphaFoldDB" id="A0A917PMJ5"/>
<dbReference type="EMBL" id="BMMD01000013">
    <property type="protein sequence ID" value="GGJ84836.1"/>
    <property type="molecule type" value="Genomic_DNA"/>
</dbReference>
<evidence type="ECO:0000256" key="5">
    <source>
        <dbReference type="ARBA" id="ARBA00022679"/>
    </source>
</evidence>
<evidence type="ECO:0000256" key="8">
    <source>
        <dbReference type="ARBA" id="ARBA00022842"/>
    </source>
</evidence>
<dbReference type="Pfam" id="PF02424">
    <property type="entry name" value="ApbE"/>
    <property type="match status" value="1"/>
</dbReference>
<evidence type="ECO:0000256" key="10">
    <source>
        <dbReference type="ARBA" id="ARBA00048540"/>
    </source>
</evidence>
<dbReference type="GO" id="GO:0046872">
    <property type="term" value="F:metal ion binding"/>
    <property type="evidence" value="ECO:0007669"/>
    <property type="project" value="UniProtKB-KW"/>
</dbReference>
<evidence type="ECO:0000256" key="9">
    <source>
        <dbReference type="ARBA" id="ARBA00031306"/>
    </source>
</evidence>
<dbReference type="GO" id="GO:0016740">
    <property type="term" value="F:transferase activity"/>
    <property type="evidence" value="ECO:0007669"/>
    <property type="project" value="UniProtKB-KW"/>
</dbReference>
<dbReference type="EC" id="2.7.1.180" evidence="2"/>
<evidence type="ECO:0000256" key="1">
    <source>
        <dbReference type="ARBA" id="ARBA00001946"/>
    </source>
</evidence>
<sequence>MPTSIAQDAVLAAVAAGGGRPATATARAHRMGSRFAMTVVGAAPRSARAGLTLAGRLESRWSRFLADSDITALNLAEGAPRRVHPHTVRLVREMVDAHRRTDGDFDPTLLPALVAAGYARSRVDPRRTTMLPPSAVAPGRIDTIRIDGDRITLGRGTTLDPGGIGKGLAADLAVEQALADGSLGAMAEFGGDVVVGGVAPDGIAWRIGVEDPFDPDRHLAIIRLARGAVATSSQRKQRWVAADGTEAHHLLDPRDIRSISSDVQTVTVIAATGARAESLTKSGFLRPLDEYLAWLPSQGAAGLAITTDGAEHVSANWSRYR</sequence>
<evidence type="ECO:0000256" key="4">
    <source>
        <dbReference type="ARBA" id="ARBA00022630"/>
    </source>
</evidence>
<name>A0A917PMJ5_9MICO</name>
<evidence type="ECO:0000313" key="11">
    <source>
        <dbReference type="EMBL" id="GGJ84836.1"/>
    </source>
</evidence>
<dbReference type="RefSeq" id="WP_229662307.1">
    <property type="nucleotide sequence ID" value="NZ_BAABFW010000023.1"/>
</dbReference>
<evidence type="ECO:0000313" key="12">
    <source>
        <dbReference type="Proteomes" id="UP000636956"/>
    </source>
</evidence>